<dbReference type="GO" id="GO:0004298">
    <property type="term" value="F:threonine-type endopeptidase activity"/>
    <property type="evidence" value="ECO:0007669"/>
    <property type="project" value="UniProtKB-KW"/>
</dbReference>
<dbReference type="PANTHER" id="PTHR32194:SF7">
    <property type="entry name" value="ATP-DEPENDENT PROTEASE SUBUNIT HSLV"/>
    <property type="match status" value="1"/>
</dbReference>
<dbReference type="CDD" id="cd01913">
    <property type="entry name" value="protease_HslV"/>
    <property type="match status" value="1"/>
</dbReference>
<dbReference type="InterPro" id="IPR036322">
    <property type="entry name" value="WD40_repeat_dom_sf"/>
</dbReference>
<comment type="similarity">
    <text evidence="1">Belongs to the peptidase T1B family. HslV subfamily.</text>
</comment>
<dbReference type="EMBL" id="KI925120">
    <property type="protein sequence ID" value="ETW17552.1"/>
    <property type="molecule type" value="Genomic_DNA"/>
</dbReference>
<dbReference type="FunFam" id="3.60.20.10:FF:000057">
    <property type="entry name" value="ATP-dependent protease subunit ClpQ, putative"/>
    <property type="match status" value="1"/>
</dbReference>
<dbReference type="InterPro" id="IPR015943">
    <property type="entry name" value="WD40/YVTN_repeat-like_dom_sf"/>
</dbReference>
<dbReference type="GO" id="GO:0051603">
    <property type="term" value="P:proteolysis involved in protein catabolic process"/>
    <property type="evidence" value="ECO:0007669"/>
    <property type="project" value="InterPro"/>
</dbReference>
<evidence type="ECO:0000256" key="4">
    <source>
        <dbReference type="ARBA" id="ARBA00022801"/>
    </source>
</evidence>
<dbReference type="InterPro" id="IPR029055">
    <property type="entry name" value="Ntn_hydrolases_N"/>
</dbReference>
<proteinExistence type="inferred from homology"/>
<keyword evidence="4" id="KW-0378">Hydrolase</keyword>
<dbReference type="PANTHER" id="PTHR32194">
    <property type="entry name" value="METALLOPROTEASE TLDD"/>
    <property type="match status" value="1"/>
</dbReference>
<dbReference type="OrthoDB" id="276825at2759"/>
<dbReference type="Proteomes" id="UP000030690">
    <property type="component" value="Unassembled WGS sequence"/>
</dbReference>
<dbReference type="MEROPS" id="T01.018"/>
<dbReference type="NCBIfam" id="TIGR03692">
    <property type="entry name" value="ATP_dep_HslV"/>
    <property type="match status" value="1"/>
</dbReference>
<dbReference type="AlphaFoldDB" id="A0A024V4R4"/>
<dbReference type="GO" id="GO:0009376">
    <property type="term" value="C:HslUV protease complex"/>
    <property type="evidence" value="ECO:0007669"/>
    <property type="project" value="InterPro"/>
</dbReference>
<dbReference type="Pfam" id="PF00227">
    <property type="entry name" value="Proteasome"/>
    <property type="match status" value="1"/>
</dbReference>
<evidence type="ECO:0000313" key="6">
    <source>
        <dbReference type="Proteomes" id="UP000030690"/>
    </source>
</evidence>
<evidence type="ECO:0000256" key="3">
    <source>
        <dbReference type="ARBA" id="ARBA00022698"/>
    </source>
</evidence>
<evidence type="ECO:0000313" key="5">
    <source>
        <dbReference type="EMBL" id="ETW17552.1"/>
    </source>
</evidence>
<evidence type="ECO:0000256" key="2">
    <source>
        <dbReference type="ARBA" id="ARBA00022670"/>
    </source>
</evidence>
<dbReference type="PROSITE" id="PS51476">
    <property type="entry name" value="PROTEASOME_BETA_2"/>
    <property type="match status" value="1"/>
</dbReference>
<reference evidence="5 6" key="2">
    <citation type="submission" date="2013-02" db="EMBL/GenBank/DDBJ databases">
        <title>The Genome Sequence of Plasmodium falciparum Vietnam Oak-Knoll (FVO).</title>
        <authorList>
            <consortium name="The Broad Institute Genome Sequencing Platform"/>
            <consortium name="The Broad Institute Genome Sequencing Center for Infectious Disease"/>
            <person name="Neafsey D."/>
            <person name="Cheeseman I."/>
            <person name="Volkman S."/>
            <person name="Adams J."/>
            <person name="Walker B."/>
            <person name="Young S.K."/>
            <person name="Zeng Q."/>
            <person name="Gargeya S."/>
            <person name="Fitzgerald M."/>
            <person name="Haas B."/>
            <person name="Abouelleil A."/>
            <person name="Alvarado L."/>
            <person name="Arachchi H.M."/>
            <person name="Berlin A.M."/>
            <person name="Chapman S.B."/>
            <person name="Dewar J."/>
            <person name="Goldberg J."/>
            <person name="Griggs A."/>
            <person name="Gujja S."/>
            <person name="Hansen M."/>
            <person name="Howarth C."/>
            <person name="Imamovic A."/>
            <person name="Larimer J."/>
            <person name="McCowan C."/>
            <person name="Murphy C."/>
            <person name="Neiman D."/>
            <person name="Pearson M."/>
            <person name="Priest M."/>
            <person name="Roberts A."/>
            <person name="Saif S."/>
            <person name="Shea T."/>
            <person name="Sisk P."/>
            <person name="Sykes S."/>
            <person name="Wortman J."/>
            <person name="Nusbaum C."/>
            <person name="Birren B."/>
        </authorList>
    </citation>
    <scope>NUCLEOTIDE SEQUENCE [LARGE SCALE GENOMIC DNA]</scope>
    <source>
        <strain evidence="6">Vietnam Oak-Knoll (FVO)</strain>
    </source>
</reference>
<protein>
    <submittedName>
        <fullName evidence="5">ATP-dependent protease HslVU, peptidase subunit</fullName>
    </submittedName>
</protein>
<dbReference type="NCBIfam" id="NF003964">
    <property type="entry name" value="PRK05456.1"/>
    <property type="match status" value="1"/>
</dbReference>
<evidence type="ECO:0000256" key="1">
    <source>
        <dbReference type="ARBA" id="ARBA00006053"/>
    </source>
</evidence>
<reference evidence="5 6" key="1">
    <citation type="submission" date="2013-02" db="EMBL/GenBank/DDBJ databases">
        <title>The Genome Annotation of Plasmodium falciparum Vietnam Oak-Knoll (FVO).</title>
        <authorList>
            <consortium name="The Broad Institute Genome Sequencing Platform"/>
            <consortium name="The Broad Institute Genome Sequencing Center for Infectious Disease"/>
            <person name="Neafsey D."/>
            <person name="Hoffman S."/>
            <person name="Volkman S."/>
            <person name="Rosenthal P."/>
            <person name="Walker B."/>
            <person name="Young S.K."/>
            <person name="Zeng Q."/>
            <person name="Gargeya S."/>
            <person name="Fitzgerald M."/>
            <person name="Haas B."/>
            <person name="Abouelleil A."/>
            <person name="Allen A.W."/>
            <person name="Alvarado L."/>
            <person name="Arachchi H.M."/>
            <person name="Berlin A.M."/>
            <person name="Chapman S.B."/>
            <person name="Gainer-Dewar J."/>
            <person name="Goldberg J."/>
            <person name="Griggs A."/>
            <person name="Gujja S."/>
            <person name="Hansen M."/>
            <person name="Howarth C."/>
            <person name="Imamovic A."/>
            <person name="Ireland A."/>
            <person name="Larimer J."/>
            <person name="McCowan C."/>
            <person name="Murphy C."/>
            <person name="Pearson M."/>
            <person name="Poon T.W."/>
            <person name="Priest M."/>
            <person name="Roberts A."/>
            <person name="Saif S."/>
            <person name="Shea T."/>
            <person name="Sisk P."/>
            <person name="Sykes S."/>
            <person name="Wortman J."/>
            <person name="Nusbaum C."/>
            <person name="Birren B."/>
        </authorList>
    </citation>
    <scope>NUCLEOTIDE SEQUENCE [LARGE SCALE GENOMIC DNA]</scope>
    <source>
        <strain evidence="6">Vietnam Oak-Knoll (FVO)</strain>
    </source>
</reference>
<dbReference type="InterPro" id="IPR022281">
    <property type="entry name" value="ATP-dep_Prtase_HsIV_su"/>
</dbReference>
<gene>
    <name evidence="5" type="ORF">PFFVO_03570</name>
</gene>
<sequence>MEQNKIMLVYDNHDVLLVNLDNERCESKFENSIKDDEKKICMLNNGNFLILNANKKMIYQYIYNKSTAIYTKYVRAHLNVIKLTTNERIIFGGDKIGNVYIWSAISGFLINTFQAHFGPIKDILIDQLVNVLYTYSDDNIVHVYNLHDLKKMFIRNFVNIIGSQKSITKTIARNYFSDNSKLIIPRHGTTILCVRKNNEVCLIGDGMVSQGTMIVKGNAKKIRRLKDNILMGFAGATADCFTLLDKFETKIDEYPNQLLRSCVELAKLWRTDRYLRHLEAVLIVADKDILLEVTGNGDVLEPSGNVLGTGSGGPYAMAAARALYDVENLSAKDIAYKAMNIAADMCCHTNNNFICETL</sequence>
<dbReference type="SUPFAM" id="SSF56235">
    <property type="entry name" value="N-terminal nucleophile aminohydrolases (Ntn hydrolases)"/>
    <property type="match status" value="1"/>
</dbReference>
<keyword evidence="2 5" id="KW-0645">Protease</keyword>
<keyword evidence="3" id="KW-0888">Threonine protease</keyword>
<dbReference type="GO" id="GO:0005839">
    <property type="term" value="C:proteasome core complex"/>
    <property type="evidence" value="ECO:0007669"/>
    <property type="project" value="InterPro"/>
</dbReference>
<dbReference type="InterPro" id="IPR023333">
    <property type="entry name" value="Proteasome_suB-type"/>
</dbReference>
<dbReference type="InterPro" id="IPR001353">
    <property type="entry name" value="Proteasome_sua/b"/>
</dbReference>
<dbReference type="Gene3D" id="2.130.10.10">
    <property type="entry name" value="YVTN repeat-like/Quinoprotein amine dehydrogenase"/>
    <property type="match status" value="1"/>
</dbReference>
<accession>A0A024V4R4</accession>
<dbReference type="Gene3D" id="3.60.20.10">
    <property type="entry name" value="Glutamine Phosphoribosylpyrophosphate, subunit 1, domain 1"/>
    <property type="match status" value="1"/>
</dbReference>
<name>A0A024V4R4_PLAFA</name>
<organism evidence="5 6">
    <name type="scientific">Plasmodium falciparum Vietnam Oak-Knoll</name>
    <name type="common">FVO</name>
    <dbReference type="NCBI Taxonomy" id="1036723"/>
    <lineage>
        <taxon>Eukaryota</taxon>
        <taxon>Sar</taxon>
        <taxon>Alveolata</taxon>
        <taxon>Apicomplexa</taxon>
        <taxon>Aconoidasida</taxon>
        <taxon>Haemosporida</taxon>
        <taxon>Plasmodiidae</taxon>
        <taxon>Plasmodium</taxon>
        <taxon>Plasmodium (Laverania)</taxon>
    </lineage>
</organism>
<dbReference type="SUPFAM" id="SSF50978">
    <property type="entry name" value="WD40 repeat-like"/>
    <property type="match status" value="1"/>
</dbReference>